<evidence type="ECO:0000313" key="1">
    <source>
        <dbReference type="EMBL" id="TFK96194.1"/>
    </source>
</evidence>
<dbReference type="EMBL" id="ML178865">
    <property type="protein sequence ID" value="TFK96194.1"/>
    <property type="molecule type" value="Genomic_DNA"/>
</dbReference>
<sequence length="63" mass="7088">MKNPSAFRWPLVVDWDAGTAAVGDVEGVSKMLEHMAQKRDGKVCEKEELRRKDEAAKGWVSRS</sequence>
<organism evidence="1 2">
    <name type="scientific">Pterulicium gracile</name>
    <dbReference type="NCBI Taxonomy" id="1884261"/>
    <lineage>
        <taxon>Eukaryota</taxon>
        <taxon>Fungi</taxon>
        <taxon>Dikarya</taxon>
        <taxon>Basidiomycota</taxon>
        <taxon>Agaricomycotina</taxon>
        <taxon>Agaricomycetes</taxon>
        <taxon>Agaricomycetidae</taxon>
        <taxon>Agaricales</taxon>
        <taxon>Pleurotineae</taxon>
        <taxon>Pterulaceae</taxon>
        <taxon>Pterulicium</taxon>
    </lineage>
</organism>
<reference evidence="1 2" key="1">
    <citation type="journal article" date="2019" name="Nat. Ecol. Evol.">
        <title>Megaphylogeny resolves global patterns of mushroom evolution.</title>
        <authorList>
            <person name="Varga T."/>
            <person name="Krizsan K."/>
            <person name="Foldi C."/>
            <person name="Dima B."/>
            <person name="Sanchez-Garcia M."/>
            <person name="Sanchez-Ramirez S."/>
            <person name="Szollosi G.J."/>
            <person name="Szarkandi J.G."/>
            <person name="Papp V."/>
            <person name="Albert L."/>
            <person name="Andreopoulos W."/>
            <person name="Angelini C."/>
            <person name="Antonin V."/>
            <person name="Barry K.W."/>
            <person name="Bougher N.L."/>
            <person name="Buchanan P."/>
            <person name="Buyck B."/>
            <person name="Bense V."/>
            <person name="Catcheside P."/>
            <person name="Chovatia M."/>
            <person name="Cooper J."/>
            <person name="Damon W."/>
            <person name="Desjardin D."/>
            <person name="Finy P."/>
            <person name="Geml J."/>
            <person name="Haridas S."/>
            <person name="Hughes K."/>
            <person name="Justo A."/>
            <person name="Karasinski D."/>
            <person name="Kautmanova I."/>
            <person name="Kiss B."/>
            <person name="Kocsube S."/>
            <person name="Kotiranta H."/>
            <person name="LaButti K.M."/>
            <person name="Lechner B.E."/>
            <person name="Liimatainen K."/>
            <person name="Lipzen A."/>
            <person name="Lukacs Z."/>
            <person name="Mihaltcheva S."/>
            <person name="Morgado L.N."/>
            <person name="Niskanen T."/>
            <person name="Noordeloos M.E."/>
            <person name="Ohm R.A."/>
            <person name="Ortiz-Santana B."/>
            <person name="Ovrebo C."/>
            <person name="Racz N."/>
            <person name="Riley R."/>
            <person name="Savchenko A."/>
            <person name="Shiryaev A."/>
            <person name="Soop K."/>
            <person name="Spirin V."/>
            <person name="Szebenyi C."/>
            <person name="Tomsovsky M."/>
            <person name="Tulloss R.E."/>
            <person name="Uehling J."/>
            <person name="Grigoriev I.V."/>
            <person name="Vagvolgyi C."/>
            <person name="Papp T."/>
            <person name="Martin F.M."/>
            <person name="Miettinen O."/>
            <person name="Hibbett D.S."/>
            <person name="Nagy L.G."/>
        </authorList>
    </citation>
    <scope>NUCLEOTIDE SEQUENCE [LARGE SCALE GENOMIC DNA]</scope>
    <source>
        <strain evidence="1 2">CBS 309.79</strain>
    </source>
</reference>
<dbReference type="OrthoDB" id="59229at2759"/>
<gene>
    <name evidence="1" type="ORF">BDV98DRAFT_576556</name>
</gene>
<keyword evidence="2" id="KW-1185">Reference proteome</keyword>
<protein>
    <submittedName>
        <fullName evidence="1">Uncharacterized protein</fullName>
    </submittedName>
</protein>
<dbReference type="Proteomes" id="UP000305067">
    <property type="component" value="Unassembled WGS sequence"/>
</dbReference>
<name>A0A5C3Q266_9AGAR</name>
<dbReference type="AlphaFoldDB" id="A0A5C3Q266"/>
<proteinExistence type="predicted"/>
<evidence type="ECO:0000313" key="2">
    <source>
        <dbReference type="Proteomes" id="UP000305067"/>
    </source>
</evidence>
<accession>A0A5C3Q266</accession>